<accession>A0A818R454</accession>
<feature type="signal peptide" evidence="1">
    <location>
        <begin position="1"/>
        <end position="19"/>
    </location>
</feature>
<protein>
    <submittedName>
        <fullName evidence="2">Uncharacterized protein</fullName>
    </submittedName>
</protein>
<keyword evidence="1" id="KW-0732">Signal</keyword>
<proteinExistence type="predicted"/>
<organism evidence="2 3">
    <name type="scientific">Adineta steineri</name>
    <dbReference type="NCBI Taxonomy" id="433720"/>
    <lineage>
        <taxon>Eukaryota</taxon>
        <taxon>Metazoa</taxon>
        <taxon>Spiralia</taxon>
        <taxon>Gnathifera</taxon>
        <taxon>Rotifera</taxon>
        <taxon>Eurotatoria</taxon>
        <taxon>Bdelloidea</taxon>
        <taxon>Adinetida</taxon>
        <taxon>Adinetidae</taxon>
        <taxon>Adineta</taxon>
    </lineage>
</organism>
<name>A0A818R454_9BILA</name>
<comment type="caution">
    <text evidence="2">The sequence shown here is derived from an EMBL/GenBank/DDBJ whole genome shotgun (WGS) entry which is preliminary data.</text>
</comment>
<evidence type="ECO:0000313" key="3">
    <source>
        <dbReference type="Proteomes" id="UP000663844"/>
    </source>
</evidence>
<dbReference type="Proteomes" id="UP000663844">
    <property type="component" value="Unassembled WGS sequence"/>
</dbReference>
<dbReference type="AlphaFoldDB" id="A0A818R454"/>
<evidence type="ECO:0000313" key="2">
    <source>
        <dbReference type="EMBL" id="CAF3647995.1"/>
    </source>
</evidence>
<evidence type="ECO:0000256" key="1">
    <source>
        <dbReference type="SAM" id="SignalP"/>
    </source>
</evidence>
<dbReference type="EMBL" id="CAJOAZ010000435">
    <property type="protein sequence ID" value="CAF3647995.1"/>
    <property type="molecule type" value="Genomic_DNA"/>
</dbReference>
<feature type="chain" id="PRO_5032351095" evidence="1">
    <location>
        <begin position="20"/>
        <end position="284"/>
    </location>
</feature>
<gene>
    <name evidence="2" type="ORF">OXD698_LOCUS8853</name>
</gene>
<sequence length="284" mass="32166">MIVQVIFILYLHYVRRALSLQCRSCDQKLDLTVSDINTNISDCKFVDAPYASCSQRLHIRYVKNEASVVLRASSDEPLVLTNEAQIMINTTLIWLTKFQLERIFQIDCFDSTQCEKDTINHTYAEVRLFQYTELWGNLLTRLYDASSKPAELVCADDEDKSMPCPQGFCQLTSSDFLTFSRGCIPKGVRNNSYGVMLESKTMPGQGIKSSITYTCNKPMCNNVAMAKEVQHLLETRELMMSITTTTTTTTMSASTSTPSSSDMAKPILYIHYTLALLMAMIFYK</sequence>
<reference evidence="2" key="1">
    <citation type="submission" date="2021-02" db="EMBL/GenBank/DDBJ databases">
        <authorList>
            <person name="Nowell W R."/>
        </authorList>
    </citation>
    <scope>NUCLEOTIDE SEQUENCE</scope>
</reference>